<dbReference type="SUPFAM" id="SSF48613">
    <property type="entry name" value="Heme oxygenase-like"/>
    <property type="match status" value="1"/>
</dbReference>
<protein>
    <submittedName>
        <fullName evidence="2">Uncharacterized protein</fullName>
    </submittedName>
</protein>
<evidence type="ECO:0000313" key="2">
    <source>
        <dbReference type="EMBL" id="OBX35928.1"/>
    </source>
</evidence>
<gene>
    <name evidence="2" type="ORF">A8U91_00264</name>
</gene>
<accession>A0A1B8P134</accession>
<comment type="caution">
    <text evidence="2">The sequence shown here is derived from an EMBL/GenBank/DDBJ whole genome shotgun (WGS) entry which is preliminary data.</text>
</comment>
<dbReference type="Proteomes" id="UP000092504">
    <property type="component" value="Unassembled WGS sequence"/>
</dbReference>
<organism evidence="2 3">
    <name type="scientific">Halomonas elongata</name>
    <dbReference type="NCBI Taxonomy" id="2746"/>
    <lineage>
        <taxon>Bacteria</taxon>
        <taxon>Pseudomonadati</taxon>
        <taxon>Pseudomonadota</taxon>
        <taxon>Gammaproteobacteria</taxon>
        <taxon>Oceanospirillales</taxon>
        <taxon>Halomonadaceae</taxon>
        <taxon>Halomonas</taxon>
    </lineage>
</organism>
<evidence type="ECO:0000313" key="3">
    <source>
        <dbReference type="Proteomes" id="UP000092504"/>
    </source>
</evidence>
<reference evidence="2 3" key="1">
    <citation type="submission" date="2016-06" db="EMBL/GenBank/DDBJ databases">
        <title>Genome sequence of halotolerant plant growth promoting strain of Halomonas elongata HEK1 isolated from salterns of Rann of Kutch, Gujarat, India.</title>
        <authorList>
            <person name="Gaba S."/>
            <person name="Singh R.N."/>
            <person name="Abrol S."/>
            <person name="Kaushik R."/>
            <person name="Saxena A.K."/>
        </authorList>
    </citation>
    <scope>NUCLEOTIDE SEQUENCE [LARGE SCALE GENOMIC DNA]</scope>
    <source>
        <strain evidence="2 3">HEK1</strain>
    </source>
</reference>
<feature type="compositionally biased region" description="Polar residues" evidence="1">
    <location>
        <begin position="1"/>
        <end position="12"/>
    </location>
</feature>
<dbReference type="Gene3D" id="1.20.910.10">
    <property type="entry name" value="Heme oxygenase-like"/>
    <property type="match status" value="1"/>
</dbReference>
<evidence type="ECO:0000256" key="1">
    <source>
        <dbReference type="SAM" id="MobiDB-lite"/>
    </source>
</evidence>
<dbReference type="EMBL" id="MAJD01000001">
    <property type="protein sequence ID" value="OBX35928.1"/>
    <property type="molecule type" value="Genomic_DNA"/>
</dbReference>
<name>A0A1B8P134_HALEL</name>
<proteinExistence type="predicted"/>
<sequence length="89" mass="10231">MNDMTQMSSGLSLSKRLKQATQDQHERVDQAIRDLQPFATRAGYVEFLKVQYLFSAIPPPSMKRRRSWHGFPICRNEAVTTRFGATART</sequence>
<dbReference type="InterPro" id="IPR016084">
    <property type="entry name" value="Haem_Oase-like_multi-hlx"/>
</dbReference>
<dbReference type="AlphaFoldDB" id="A0A1B8P134"/>
<feature type="region of interest" description="Disordered" evidence="1">
    <location>
        <begin position="1"/>
        <end position="26"/>
    </location>
</feature>